<dbReference type="EMBL" id="GG738876">
    <property type="protein sequence ID" value="EFC43010.1"/>
    <property type="molecule type" value="Genomic_DNA"/>
</dbReference>
<dbReference type="GeneID" id="8852064"/>
<organism evidence="2">
    <name type="scientific">Naegleria gruberi</name>
    <name type="common">Amoeba</name>
    <dbReference type="NCBI Taxonomy" id="5762"/>
    <lineage>
        <taxon>Eukaryota</taxon>
        <taxon>Discoba</taxon>
        <taxon>Heterolobosea</taxon>
        <taxon>Tetramitia</taxon>
        <taxon>Eutetramitia</taxon>
        <taxon>Vahlkampfiidae</taxon>
        <taxon>Naegleria</taxon>
    </lineage>
</organism>
<name>D2VJB7_NAEGR</name>
<dbReference type="InParanoid" id="D2VJB7"/>
<accession>D2VJB7</accession>
<evidence type="ECO:0000313" key="2">
    <source>
        <dbReference type="Proteomes" id="UP000006671"/>
    </source>
</evidence>
<evidence type="ECO:0000313" key="1">
    <source>
        <dbReference type="EMBL" id="EFC43010.1"/>
    </source>
</evidence>
<dbReference type="VEuPathDB" id="AmoebaDB:NAEGRDRAFT_68981"/>
<protein>
    <submittedName>
        <fullName evidence="1">Predicted protein</fullName>
    </submittedName>
</protein>
<sequence>MVKILEGSVTVLEFNGKDQIPTSEEFYNQYIKFRKPVIIKNYISLFGSEDSEWKKVKEEWQLGISSSNQEEMVKEMKERELEMLNYWKNRFNNLDVFVSELRENGLSHPPNYEKVIKLSAKII</sequence>
<proteinExistence type="predicted"/>
<dbReference type="Proteomes" id="UP000006671">
    <property type="component" value="Unassembled WGS sequence"/>
</dbReference>
<dbReference type="AlphaFoldDB" id="D2VJB7"/>
<reference evidence="1 2" key="1">
    <citation type="journal article" date="2010" name="Cell">
        <title>The genome of Naegleria gruberi illuminates early eukaryotic versatility.</title>
        <authorList>
            <person name="Fritz-Laylin L.K."/>
            <person name="Prochnik S.E."/>
            <person name="Ginger M.L."/>
            <person name="Dacks J.B."/>
            <person name="Carpenter M.L."/>
            <person name="Field M.C."/>
            <person name="Kuo A."/>
            <person name="Paredez A."/>
            <person name="Chapman J."/>
            <person name="Pham J."/>
            <person name="Shu S."/>
            <person name="Neupane R."/>
            <person name="Cipriano M."/>
            <person name="Mancuso J."/>
            <person name="Tu H."/>
            <person name="Salamov A."/>
            <person name="Lindquist E."/>
            <person name="Shapiro H."/>
            <person name="Lucas S."/>
            <person name="Grigoriev I.V."/>
            <person name="Cande W.Z."/>
            <person name="Fulton C."/>
            <person name="Rokhsar D.S."/>
            <person name="Dawson S.C."/>
        </authorList>
    </citation>
    <scope>NUCLEOTIDE SEQUENCE [LARGE SCALE GENOMIC DNA]</scope>
    <source>
        <strain evidence="1 2">NEG-M</strain>
    </source>
</reference>
<dbReference type="RefSeq" id="XP_002675754.1">
    <property type="nucleotide sequence ID" value="XM_002675708.1"/>
</dbReference>
<dbReference type="KEGG" id="ngr:NAEGRDRAFT_68981"/>
<keyword evidence="2" id="KW-1185">Reference proteome</keyword>
<gene>
    <name evidence="1" type="ORF">NAEGRDRAFT_68981</name>
</gene>